<organism evidence="2 3">
    <name type="scientific">Kipferlia bialata</name>
    <dbReference type="NCBI Taxonomy" id="797122"/>
    <lineage>
        <taxon>Eukaryota</taxon>
        <taxon>Metamonada</taxon>
        <taxon>Carpediemonas-like organisms</taxon>
        <taxon>Kipferlia</taxon>
    </lineage>
</organism>
<gene>
    <name evidence="2" type="ORF">KIPB_014158</name>
</gene>
<dbReference type="Proteomes" id="UP000265618">
    <property type="component" value="Unassembled WGS sequence"/>
</dbReference>
<feature type="region of interest" description="Disordered" evidence="1">
    <location>
        <begin position="159"/>
        <end position="184"/>
    </location>
</feature>
<dbReference type="GO" id="GO:0140359">
    <property type="term" value="F:ABC-type transporter activity"/>
    <property type="evidence" value="ECO:0007669"/>
    <property type="project" value="InterPro"/>
</dbReference>
<feature type="compositionally biased region" description="Polar residues" evidence="1">
    <location>
        <begin position="175"/>
        <end position="184"/>
    </location>
</feature>
<dbReference type="SUPFAM" id="SSF52540">
    <property type="entry name" value="P-loop containing nucleoside triphosphate hydrolases"/>
    <property type="match status" value="1"/>
</dbReference>
<feature type="non-terminal residue" evidence="2">
    <location>
        <position position="184"/>
    </location>
</feature>
<sequence length="184" mass="19437">AAQEDKVILLTTHSMEEAEALSSRIIILVDGEIRCQGSATDLKAQYSTGVTLNIVAKSSEVAEEEDALAAFVKDLCPPIKMISRVFGNYEFRVPSSAGVSVAQLYRALLAAPQELGVKDVGLSSTSLFEVFLSASEPSGDAAPAAVPTPEEPVMITRAQTLAPPSRPTTQREEGSVSTDLESIA</sequence>
<dbReference type="PANTHER" id="PTHR19229">
    <property type="entry name" value="ATP-BINDING CASSETTE TRANSPORTER SUBFAMILY A ABCA"/>
    <property type="match status" value="1"/>
</dbReference>
<evidence type="ECO:0000313" key="2">
    <source>
        <dbReference type="EMBL" id="GIQ91078.1"/>
    </source>
</evidence>
<proteinExistence type="predicted"/>
<dbReference type="InterPro" id="IPR026082">
    <property type="entry name" value="ABCA"/>
</dbReference>
<evidence type="ECO:0000313" key="3">
    <source>
        <dbReference type="Proteomes" id="UP000265618"/>
    </source>
</evidence>
<name>A0A9K3GQ40_9EUKA</name>
<dbReference type="Gene3D" id="3.40.50.300">
    <property type="entry name" value="P-loop containing nucleotide triphosphate hydrolases"/>
    <property type="match status" value="1"/>
</dbReference>
<dbReference type="EMBL" id="BDIP01007116">
    <property type="protein sequence ID" value="GIQ91078.1"/>
    <property type="molecule type" value="Genomic_DNA"/>
</dbReference>
<comment type="caution">
    <text evidence="2">The sequence shown here is derived from an EMBL/GenBank/DDBJ whole genome shotgun (WGS) entry which is preliminary data.</text>
</comment>
<keyword evidence="3" id="KW-1185">Reference proteome</keyword>
<accession>A0A9K3GQ40</accession>
<evidence type="ECO:0000256" key="1">
    <source>
        <dbReference type="SAM" id="MobiDB-lite"/>
    </source>
</evidence>
<reference evidence="2 3" key="1">
    <citation type="journal article" date="2018" name="PLoS ONE">
        <title>The draft genome of Kipferlia bialata reveals reductive genome evolution in fornicate parasites.</title>
        <authorList>
            <person name="Tanifuji G."/>
            <person name="Takabayashi S."/>
            <person name="Kume K."/>
            <person name="Takagi M."/>
            <person name="Nakayama T."/>
            <person name="Kamikawa R."/>
            <person name="Inagaki Y."/>
            <person name="Hashimoto T."/>
        </authorList>
    </citation>
    <scope>NUCLEOTIDE SEQUENCE [LARGE SCALE GENOMIC DNA]</scope>
    <source>
        <strain evidence="2">NY0173</strain>
    </source>
</reference>
<protein>
    <submittedName>
        <fullName evidence="2">ABC transporter A, ABCA</fullName>
    </submittedName>
</protein>
<dbReference type="AlphaFoldDB" id="A0A9K3GQ40"/>
<dbReference type="InterPro" id="IPR027417">
    <property type="entry name" value="P-loop_NTPase"/>
</dbReference>
<dbReference type="OrthoDB" id="8061355at2759"/>
<dbReference type="GO" id="GO:0016020">
    <property type="term" value="C:membrane"/>
    <property type="evidence" value="ECO:0007669"/>
    <property type="project" value="InterPro"/>
</dbReference>